<feature type="compositionally biased region" description="Gly residues" evidence="1">
    <location>
        <begin position="30"/>
        <end position="51"/>
    </location>
</feature>
<evidence type="ECO:0000256" key="1">
    <source>
        <dbReference type="SAM" id="MobiDB-lite"/>
    </source>
</evidence>
<dbReference type="InParanoid" id="A0A4S2MN45"/>
<keyword evidence="3" id="KW-1185">Reference proteome</keyword>
<evidence type="ECO:0000313" key="3">
    <source>
        <dbReference type="Proteomes" id="UP000298138"/>
    </source>
</evidence>
<dbReference type="Proteomes" id="UP000298138">
    <property type="component" value="Unassembled WGS sequence"/>
</dbReference>
<proteinExistence type="predicted"/>
<evidence type="ECO:0000313" key="2">
    <source>
        <dbReference type="EMBL" id="TGZ78556.1"/>
    </source>
</evidence>
<organism evidence="2 3">
    <name type="scientific">Ascodesmis nigricans</name>
    <dbReference type="NCBI Taxonomy" id="341454"/>
    <lineage>
        <taxon>Eukaryota</taxon>
        <taxon>Fungi</taxon>
        <taxon>Dikarya</taxon>
        <taxon>Ascomycota</taxon>
        <taxon>Pezizomycotina</taxon>
        <taxon>Pezizomycetes</taxon>
        <taxon>Pezizales</taxon>
        <taxon>Ascodesmidaceae</taxon>
        <taxon>Ascodesmis</taxon>
    </lineage>
</organism>
<gene>
    <name evidence="2" type="ORF">EX30DRAFT_343103</name>
</gene>
<accession>A0A4S2MN45</accession>
<sequence>MASGVLYSTYPGRIHTPFHFERMPTSAKRGSGGEGGRGGAGRGGQMGSGEG</sequence>
<feature type="region of interest" description="Disordered" evidence="1">
    <location>
        <begin position="1"/>
        <end position="51"/>
    </location>
</feature>
<protein>
    <submittedName>
        <fullName evidence="2">Uncharacterized protein</fullName>
    </submittedName>
</protein>
<reference evidence="2 3" key="1">
    <citation type="submission" date="2019-04" db="EMBL/GenBank/DDBJ databases">
        <title>Comparative genomics and transcriptomics to analyze fruiting body development in filamentous ascomycetes.</title>
        <authorList>
            <consortium name="DOE Joint Genome Institute"/>
            <person name="Lutkenhaus R."/>
            <person name="Traeger S."/>
            <person name="Breuer J."/>
            <person name="Kuo A."/>
            <person name="Lipzen A."/>
            <person name="Pangilinan J."/>
            <person name="Dilworth D."/>
            <person name="Sandor L."/>
            <person name="Poggeler S."/>
            <person name="Barry K."/>
            <person name="Grigoriev I.V."/>
            <person name="Nowrousian M."/>
        </authorList>
    </citation>
    <scope>NUCLEOTIDE SEQUENCE [LARGE SCALE GENOMIC DNA]</scope>
    <source>
        <strain evidence="2 3">CBS 389.68</strain>
    </source>
</reference>
<dbReference type="AlphaFoldDB" id="A0A4S2MN45"/>
<dbReference type="EMBL" id="ML220140">
    <property type="protein sequence ID" value="TGZ78556.1"/>
    <property type="molecule type" value="Genomic_DNA"/>
</dbReference>
<name>A0A4S2MN45_9PEZI</name>